<dbReference type="InterPro" id="IPR012312">
    <property type="entry name" value="Hemerythrin-like"/>
</dbReference>
<evidence type="ECO:0000313" key="4">
    <source>
        <dbReference type="EMBL" id="MFD2514828.1"/>
    </source>
</evidence>
<feature type="domain" description="Hemerythrin-like" evidence="3">
    <location>
        <begin position="43"/>
        <end position="172"/>
    </location>
</feature>
<dbReference type="EMBL" id="JBHULU010000017">
    <property type="protein sequence ID" value="MFD2514828.1"/>
    <property type="molecule type" value="Genomic_DNA"/>
</dbReference>
<keyword evidence="5" id="KW-1185">Reference proteome</keyword>
<evidence type="ECO:0000256" key="1">
    <source>
        <dbReference type="SAM" id="Coils"/>
    </source>
</evidence>
<comment type="caution">
    <text evidence="4">The sequence shown here is derived from an EMBL/GenBank/DDBJ whole genome shotgun (WGS) entry which is preliminary data.</text>
</comment>
<protein>
    <submittedName>
        <fullName evidence="4">Hemerythrin domain-containing protein</fullName>
    </submittedName>
</protein>
<feature type="coiled-coil region" evidence="1">
    <location>
        <begin position="118"/>
        <end position="145"/>
    </location>
</feature>
<keyword evidence="2" id="KW-0732">Signal</keyword>
<feature type="signal peptide" evidence="2">
    <location>
        <begin position="1"/>
        <end position="17"/>
    </location>
</feature>
<proteinExistence type="predicted"/>
<evidence type="ECO:0000256" key="2">
    <source>
        <dbReference type="SAM" id="SignalP"/>
    </source>
</evidence>
<sequence>MKTILLLMLLVSFAAQAQKDSIQVKDNTAAHRAVQGQQFQIPSALKAEHEELHNTLQKYTELPGKTGAAAKEAAKILHPHFMKEEEYALPLLGLLPELAEGRVTADMKPAIAISEKLKQEHQQMLAEHQQIVKSLQTLKSAATEEKHPQVVRFVEMLQEHAKTEEQVLYPTAILIGEYLKLKL</sequence>
<reference evidence="5" key="1">
    <citation type="journal article" date="2019" name="Int. J. Syst. Evol. Microbiol.">
        <title>The Global Catalogue of Microorganisms (GCM) 10K type strain sequencing project: providing services to taxonomists for standard genome sequencing and annotation.</title>
        <authorList>
            <consortium name="The Broad Institute Genomics Platform"/>
            <consortium name="The Broad Institute Genome Sequencing Center for Infectious Disease"/>
            <person name="Wu L."/>
            <person name="Ma J."/>
        </authorList>
    </citation>
    <scope>NUCLEOTIDE SEQUENCE [LARGE SCALE GENOMIC DNA]</scope>
    <source>
        <strain evidence="5">KCTC 42498</strain>
    </source>
</reference>
<dbReference type="Proteomes" id="UP001597544">
    <property type="component" value="Unassembled WGS sequence"/>
</dbReference>
<evidence type="ECO:0000259" key="3">
    <source>
        <dbReference type="Pfam" id="PF01814"/>
    </source>
</evidence>
<gene>
    <name evidence="4" type="ORF">ACFSRY_13210</name>
</gene>
<keyword evidence="1" id="KW-0175">Coiled coil</keyword>
<name>A0ABW5IN01_9BACT</name>
<dbReference type="Gene3D" id="1.20.120.520">
    <property type="entry name" value="nmb1532 protein domain like"/>
    <property type="match status" value="1"/>
</dbReference>
<accession>A0ABW5IN01</accession>
<dbReference type="RefSeq" id="WP_377508267.1">
    <property type="nucleotide sequence ID" value="NZ_JBHULU010000017.1"/>
</dbReference>
<feature type="chain" id="PRO_5046676405" evidence="2">
    <location>
        <begin position="18"/>
        <end position="183"/>
    </location>
</feature>
<organism evidence="4 5">
    <name type="scientific">Pontibacter locisalis</name>
    <dbReference type="NCBI Taxonomy" id="1719035"/>
    <lineage>
        <taxon>Bacteria</taxon>
        <taxon>Pseudomonadati</taxon>
        <taxon>Bacteroidota</taxon>
        <taxon>Cytophagia</taxon>
        <taxon>Cytophagales</taxon>
        <taxon>Hymenobacteraceae</taxon>
        <taxon>Pontibacter</taxon>
    </lineage>
</organism>
<evidence type="ECO:0000313" key="5">
    <source>
        <dbReference type="Proteomes" id="UP001597544"/>
    </source>
</evidence>
<dbReference type="Pfam" id="PF01814">
    <property type="entry name" value="Hemerythrin"/>
    <property type="match status" value="1"/>
</dbReference>